<feature type="chain" id="PRO_5045397751" description="DUF1579 domain-containing protein" evidence="1">
    <location>
        <begin position="23"/>
        <end position="181"/>
    </location>
</feature>
<dbReference type="EMBL" id="CP027850">
    <property type="protein sequence ID" value="AVQ00629.1"/>
    <property type="molecule type" value="Genomic_DNA"/>
</dbReference>
<gene>
    <name evidence="2" type="ORF">B7G68_01365</name>
</gene>
<keyword evidence="1" id="KW-0732">Signal</keyword>
<keyword evidence="3" id="KW-1185">Reference proteome</keyword>
<sequence>MRAWALALIGAASIGTSGVARAEDPPPAPIPASVKALEGCWRGTGEVMGKPVEMVLTVRPAGLGTLITVDADSRAKADPADRYAAHLVLAGRGPAPKDGPATGVSGFWADSFGGDFTAVGKGEAVPGGFDVTYPYPDAAFVNRWRLDGGKLSWTIVAQSGGKDAPFAAYALIRAACPAKLG</sequence>
<evidence type="ECO:0000256" key="1">
    <source>
        <dbReference type="SAM" id="SignalP"/>
    </source>
</evidence>
<evidence type="ECO:0000313" key="3">
    <source>
        <dbReference type="Proteomes" id="UP000240527"/>
    </source>
</evidence>
<accession>A0ABM6TC31</accession>
<proteinExistence type="predicted"/>
<protein>
    <recommendedName>
        <fullName evidence="4">DUF1579 domain-containing protein</fullName>
    </recommendedName>
</protein>
<reference evidence="2 3" key="1">
    <citation type="journal article" date="2015" name="Biotechnol. Bioeng.">
        <title>Genome sequence and phenotypic characterization of Caulobacter segnis.</title>
        <authorList>
            <person name="Patel S."/>
            <person name="Fletcher B."/>
            <person name="Scott D.C."/>
            <person name="Ely B."/>
        </authorList>
    </citation>
    <scope>NUCLEOTIDE SEQUENCE [LARGE SCALE GENOMIC DNA]</scope>
    <source>
        <strain evidence="2 3">TK0059</strain>
    </source>
</reference>
<name>A0ABM6TC31_9CAUL</name>
<dbReference type="Proteomes" id="UP000240527">
    <property type="component" value="Chromosome"/>
</dbReference>
<dbReference type="RefSeq" id="WP_013077452.1">
    <property type="nucleotide sequence ID" value="NZ_CP027850.1"/>
</dbReference>
<evidence type="ECO:0008006" key="4">
    <source>
        <dbReference type="Google" id="ProtNLM"/>
    </source>
</evidence>
<feature type="signal peptide" evidence="1">
    <location>
        <begin position="1"/>
        <end position="22"/>
    </location>
</feature>
<organism evidence="2 3">
    <name type="scientific">Caulobacter segnis</name>
    <dbReference type="NCBI Taxonomy" id="88688"/>
    <lineage>
        <taxon>Bacteria</taxon>
        <taxon>Pseudomonadati</taxon>
        <taxon>Pseudomonadota</taxon>
        <taxon>Alphaproteobacteria</taxon>
        <taxon>Caulobacterales</taxon>
        <taxon>Caulobacteraceae</taxon>
        <taxon>Caulobacter</taxon>
    </lineage>
</organism>
<evidence type="ECO:0000313" key="2">
    <source>
        <dbReference type="EMBL" id="AVQ00629.1"/>
    </source>
</evidence>